<evidence type="ECO:0000313" key="2">
    <source>
        <dbReference type="EMBL" id="KAK0715017.1"/>
    </source>
</evidence>
<accession>A0AA40AFR1</accession>
<dbReference type="EMBL" id="JAUKUA010000004">
    <property type="protein sequence ID" value="KAK0715017.1"/>
    <property type="molecule type" value="Genomic_DNA"/>
</dbReference>
<comment type="caution">
    <text evidence="2">The sequence shown here is derived from an EMBL/GenBank/DDBJ whole genome shotgun (WGS) entry which is preliminary data.</text>
</comment>
<feature type="compositionally biased region" description="Polar residues" evidence="1">
    <location>
        <begin position="31"/>
        <end position="42"/>
    </location>
</feature>
<reference evidence="2" key="1">
    <citation type="submission" date="2023-06" db="EMBL/GenBank/DDBJ databases">
        <title>Genome-scale phylogeny and comparative genomics of the fungal order Sordariales.</title>
        <authorList>
            <consortium name="Lawrence Berkeley National Laboratory"/>
            <person name="Hensen N."/>
            <person name="Bonometti L."/>
            <person name="Westerberg I."/>
            <person name="Brannstrom I.O."/>
            <person name="Guillou S."/>
            <person name="Cros-Aarteil S."/>
            <person name="Calhoun S."/>
            <person name="Haridas S."/>
            <person name="Kuo A."/>
            <person name="Mondo S."/>
            <person name="Pangilinan J."/>
            <person name="Riley R."/>
            <person name="Labutti K."/>
            <person name="Andreopoulos B."/>
            <person name="Lipzen A."/>
            <person name="Chen C."/>
            <person name="Yanf M."/>
            <person name="Daum C."/>
            <person name="Ng V."/>
            <person name="Clum A."/>
            <person name="Steindorff A."/>
            <person name="Ohm R."/>
            <person name="Martin F."/>
            <person name="Silar P."/>
            <person name="Natvig D."/>
            <person name="Lalanne C."/>
            <person name="Gautier V."/>
            <person name="Ament-Velasquez S.L."/>
            <person name="Kruys A."/>
            <person name="Hutchinson M.I."/>
            <person name="Powell A.J."/>
            <person name="Barry K."/>
            <person name="Miller A.N."/>
            <person name="Grigoriev I.V."/>
            <person name="Debuchy R."/>
            <person name="Gladieux P."/>
            <person name="Thoren M.H."/>
            <person name="Johannesson H."/>
        </authorList>
    </citation>
    <scope>NUCLEOTIDE SEQUENCE</scope>
    <source>
        <strain evidence="2">SMH4607-1</strain>
    </source>
</reference>
<keyword evidence="3" id="KW-1185">Reference proteome</keyword>
<organism evidence="2 3">
    <name type="scientific">Lasiosphaeris hirsuta</name>
    <dbReference type="NCBI Taxonomy" id="260670"/>
    <lineage>
        <taxon>Eukaryota</taxon>
        <taxon>Fungi</taxon>
        <taxon>Dikarya</taxon>
        <taxon>Ascomycota</taxon>
        <taxon>Pezizomycotina</taxon>
        <taxon>Sordariomycetes</taxon>
        <taxon>Sordariomycetidae</taxon>
        <taxon>Sordariales</taxon>
        <taxon>Lasiosphaeriaceae</taxon>
        <taxon>Lasiosphaeris</taxon>
    </lineage>
</organism>
<evidence type="ECO:0000256" key="1">
    <source>
        <dbReference type="SAM" id="MobiDB-lite"/>
    </source>
</evidence>
<gene>
    <name evidence="2" type="ORF">B0H67DRAFT_231649</name>
</gene>
<name>A0AA40AFR1_9PEZI</name>
<feature type="region of interest" description="Disordered" evidence="1">
    <location>
        <begin position="1"/>
        <end position="59"/>
    </location>
</feature>
<proteinExistence type="predicted"/>
<dbReference type="AlphaFoldDB" id="A0AA40AFR1"/>
<protein>
    <submittedName>
        <fullName evidence="2">Uncharacterized protein</fullName>
    </submittedName>
</protein>
<sequence>MFRRGQREDYQHPAQHKATMPHSVREARAPESNNQSRTTGQEQPLRLLKVNTATPEQSPMFERWVNAQGRSESTTAEILLTKLTAVPPPTRERD</sequence>
<feature type="compositionally biased region" description="Basic and acidic residues" evidence="1">
    <location>
        <begin position="1"/>
        <end position="11"/>
    </location>
</feature>
<evidence type="ECO:0000313" key="3">
    <source>
        <dbReference type="Proteomes" id="UP001172102"/>
    </source>
</evidence>
<dbReference type="Proteomes" id="UP001172102">
    <property type="component" value="Unassembled WGS sequence"/>
</dbReference>